<dbReference type="PANTHER" id="PTHR47959:SF24">
    <property type="entry name" value="ATP-DEPENDENT RNA HELICASE"/>
    <property type="match status" value="1"/>
</dbReference>
<dbReference type="SUPFAM" id="SSF52540">
    <property type="entry name" value="P-loop containing nucleoside triphosphate hydrolases"/>
    <property type="match status" value="1"/>
</dbReference>
<dbReference type="GO" id="GO:0003676">
    <property type="term" value="F:nucleic acid binding"/>
    <property type="evidence" value="ECO:0007669"/>
    <property type="project" value="InterPro"/>
</dbReference>
<evidence type="ECO:0000256" key="7">
    <source>
        <dbReference type="RuleBase" id="RU000492"/>
    </source>
</evidence>
<dbReference type="PROSITE" id="PS51192">
    <property type="entry name" value="HELICASE_ATP_BIND_1"/>
    <property type="match status" value="1"/>
</dbReference>
<dbReference type="PROSITE" id="PS00039">
    <property type="entry name" value="DEAD_ATP_HELICASE"/>
    <property type="match status" value="1"/>
</dbReference>
<dbReference type="InterPro" id="IPR011545">
    <property type="entry name" value="DEAD/DEAH_box_helicase_dom"/>
</dbReference>
<dbReference type="OrthoDB" id="10261904at2759"/>
<evidence type="ECO:0000256" key="4">
    <source>
        <dbReference type="ARBA" id="ARBA00022806"/>
    </source>
</evidence>
<dbReference type="Proteomes" id="UP000580250">
    <property type="component" value="Unassembled WGS sequence"/>
</dbReference>
<evidence type="ECO:0000256" key="1">
    <source>
        <dbReference type="ARBA" id="ARBA00012552"/>
    </source>
</evidence>
<dbReference type="GO" id="GO:0003724">
    <property type="term" value="F:RNA helicase activity"/>
    <property type="evidence" value="ECO:0007669"/>
    <property type="project" value="UniProtKB-EC"/>
</dbReference>
<dbReference type="InterPro" id="IPR027417">
    <property type="entry name" value="P-loop_NTPase"/>
</dbReference>
<dbReference type="GO" id="GO:0043186">
    <property type="term" value="C:P granule"/>
    <property type="evidence" value="ECO:0007669"/>
    <property type="project" value="UniProtKB-ARBA"/>
</dbReference>
<evidence type="ECO:0000259" key="10">
    <source>
        <dbReference type="PROSITE" id="PS51194"/>
    </source>
</evidence>
<keyword evidence="4 7" id="KW-0347">Helicase</keyword>
<dbReference type="InterPro" id="IPR001650">
    <property type="entry name" value="Helicase_C-like"/>
</dbReference>
<evidence type="ECO:0000256" key="5">
    <source>
        <dbReference type="ARBA" id="ARBA00022840"/>
    </source>
</evidence>
<evidence type="ECO:0000256" key="8">
    <source>
        <dbReference type="SAM" id="Coils"/>
    </source>
</evidence>
<dbReference type="EC" id="3.6.4.13" evidence="1"/>
<dbReference type="GO" id="GO:0005524">
    <property type="term" value="F:ATP binding"/>
    <property type="evidence" value="ECO:0007669"/>
    <property type="project" value="UniProtKB-KW"/>
</dbReference>
<evidence type="ECO:0000256" key="3">
    <source>
        <dbReference type="ARBA" id="ARBA00022801"/>
    </source>
</evidence>
<dbReference type="SMART" id="SM00487">
    <property type="entry name" value="DEXDc"/>
    <property type="match status" value="1"/>
</dbReference>
<keyword evidence="2 7" id="KW-0547">Nucleotide-binding</keyword>
<feature type="coiled-coil region" evidence="8">
    <location>
        <begin position="367"/>
        <end position="394"/>
    </location>
</feature>
<dbReference type="InterPro" id="IPR014014">
    <property type="entry name" value="RNA_helicase_DEAD_Q_motif"/>
</dbReference>
<feature type="domain" description="Helicase ATP-binding" evidence="9">
    <location>
        <begin position="37"/>
        <end position="189"/>
    </location>
</feature>
<dbReference type="GO" id="GO:0005829">
    <property type="term" value="C:cytosol"/>
    <property type="evidence" value="ECO:0007669"/>
    <property type="project" value="TreeGrafter"/>
</dbReference>
<evidence type="ECO:0000313" key="13">
    <source>
        <dbReference type="Proteomes" id="UP000580250"/>
    </source>
</evidence>
<dbReference type="PANTHER" id="PTHR47959">
    <property type="entry name" value="ATP-DEPENDENT RNA HELICASE RHLE-RELATED"/>
    <property type="match status" value="1"/>
</dbReference>
<evidence type="ECO:0000259" key="9">
    <source>
        <dbReference type="PROSITE" id="PS51192"/>
    </source>
</evidence>
<gene>
    <name evidence="12" type="ORF">MENT_LOCUS53056</name>
</gene>
<dbReference type="Gene3D" id="3.40.50.300">
    <property type="entry name" value="P-loop containing nucleotide triphosphate hydrolases"/>
    <property type="match status" value="2"/>
</dbReference>
<dbReference type="InterPro" id="IPR014001">
    <property type="entry name" value="Helicase_ATP-bd"/>
</dbReference>
<dbReference type="EMBL" id="CAJEWN010001726">
    <property type="protein sequence ID" value="CAD2199646.1"/>
    <property type="molecule type" value="Genomic_DNA"/>
</dbReference>
<evidence type="ECO:0000256" key="6">
    <source>
        <dbReference type="PROSITE-ProRule" id="PRU00552"/>
    </source>
</evidence>
<keyword evidence="3 7" id="KW-0378">Hydrolase</keyword>
<dbReference type="PROSITE" id="PS51194">
    <property type="entry name" value="HELICASE_CTER"/>
    <property type="match status" value="1"/>
</dbReference>
<feature type="short sequence motif" description="Q motif" evidence="6">
    <location>
        <begin position="6"/>
        <end position="34"/>
    </location>
</feature>
<evidence type="ECO:0000313" key="12">
    <source>
        <dbReference type="EMBL" id="CAD2199646.1"/>
    </source>
</evidence>
<dbReference type="InterPro" id="IPR000629">
    <property type="entry name" value="RNA-helicase_DEAD-box_CS"/>
</dbReference>
<dbReference type="InterPro" id="IPR050079">
    <property type="entry name" value="DEAD_box_RNA_helicase"/>
</dbReference>
<dbReference type="Pfam" id="PF00271">
    <property type="entry name" value="Helicase_C"/>
    <property type="match status" value="1"/>
</dbReference>
<protein>
    <recommendedName>
        <fullName evidence="1">RNA helicase</fullName>
        <ecNumber evidence="1">3.6.4.13</ecNumber>
    </recommendedName>
</protein>
<dbReference type="Pfam" id="PF00270">
    <property type="entry name" value="DEAD"/>
    <property type="match status" value="1"/>
</dbReference>
<keyword evidence="8" id="KW-0175">Coiled coil</keyword>
<keyword evidence="5 7" id="KW-0067">ATP-binding</keyword>
<feature type="domain" description="Helicase C-terminal" evidence="10">
    <location>
        <begin position="212"/>
        <end position="364"/>
    </location>
</feature>
<reference evidence="12 13" key="1">
    <citation type="submission" date="2020-08" db="EMBL/GenBank/DDBJ databases">
        <authorList>
            <person name="Koutsovoulos G."/>
            <person name="Danchin GJ E."/>
        </authorList>
    </citation>
    <scope>NUCLEOTIDE SEQUENCE [LARGE SCALE GENOMIC DNA]</scope>
</reference>
<dbReference type="AlphaFoldDB" id="A0A6V7XJX9"/>
<accession>A0A6V7XJX9</accession>
<name>A0A6V7XJX9_MELEN</name>
<proteinExistence type="inferred from homology"/>
<dbReference type="SMART" id="SM00490">
    <property type="entry name" value="HELICc"/>
    <property type="match status" value="1"/>
</dbReference>
<dbReference type="PROSITE" id="PS51195">
    <property type="entry name" value="Q_MOTIF"/>
    <property type="match status" value="1"/>
</dbReference>
<comment type="caution">
    <text evidence="12">The sequence shown here is derived from an EMBL/GenBank/DDBJ whole genome shotgun (WGS) entry which is preliminary data.</text>
</comment>
<evidence type="ECO:0000259" key="11">
    <source>
        <dbReference type="PROSITE" id="PS51195"/>
    </source>
</evidence>
<comment type="similarity">
    <text evidence="7">Belongs to the DEAD box helicase family.</text>
</comment>
<feature type="domain" description="DEAD-box RNA helicase Q" evidence="11">
    <location>
        <begin position="6"/>
        <end position="34"/>
    </location>
</feature>
<dbReference type="GO" id="GO:0016787">
    <property type="term" value="F:hydrolase activity"/>
    <property type="evidence" value="ECO:0007669"/>
    <property type="project" value="UniProtKB-KW"/>
</dbReference>
<evidence type="ECO:0000256" key="2">
    <source>
        <dbReference type="ARBA" id="ARBA00022741"/>
    </source>
</evidence>
<organism evidence="12 13">
    <name type="scientific">Meloidogyne enterolobii</name>
    <name type="common">Root-knot nematode worm</name>
    <name type="synonym">Meloidogyne mayaguensis</name>
    <dbReference type="NCBI Taxonomy" id="390850"/>
    <lineage>
        <taxon>Eukaryota</taxon>
        <taxon>Metazoa</taxon>
        <taxon>Ecdysozoa</taxon>
        <taxon>Nematoda</taxon>
        <taxon>Chromadorea</taxon>
        <taxon>Rhabditida</taxon>
        <taxon>Tylenchina</taxon>
        <taxon>Tylenchomorpha</taxon>
        <taxon>Tylenchoidea</taxon>
        <taxon>Meloidogynidae</taxon>
        <taxon>Meloidogyninae</taxon>
        <taxon>Meloidogyne</taxon>
    </lineage>
</organism>
<dbReference type="CDD" id="cd18787">
    <property type="entry name" value="SF2_C_DEAD"/>
    <property type="match status" value="1"/>
</dbReference>
<sequence length="438" mass="49910">MEHSCINFRDIGITTWLTKQLEELNLRHPTPVQTNCIPKILEGSDVLGCAKTGTGKTLAFVLPILQQLSSDPFGIFALILTPTRELAFQIGDQFNALGRQLNLKCSIIVGGRHQNGSSTGISRLADHLQSDQLGIARLLSTIRFLVLDEADRLLDPAYALQRQTLLFSATITDALDKLHQLSIRKPYFFEEKDQIQTVKGLEQSFVLCPHTFIDAYLVYIVKEFYTSRESSSILVFVKTCRECQTLALMFKKLGFEVGSLHSEVLQSLRMSSLARFRSGRIRIMICTDVAARGLDIPHVDLVVNHNVPRCPKSYLHRVGRSARAGRFGAAVTFVTQHDVLLLRSIEQVIGEKMEQIQVPHHEVTLYAAKVLATKREAEIRLENQDNNSDDRKENWRRKELILQGMDDKLIEKEISRWKDNRKSKPILRRKKQKKRLNK</sequence>